<gene>
    <name evidence="3" type="ORF">A7K91_23165</name>
</gene>
<evidence type="ECO:0000313" key="3">
    <source>
        <dbReference type="EMBL" id="OBR63019.1"/>
    </source>
</evidence>
<dbReference type="Proteomes" id="UP000092024">
    <property type="component" value="Unassembled WGS sequence"/>
</dbReference>
<feature type="coiled-coil region" evidence="1">
    <location>
        <begin position="89"/>
        <end position="116"/>
    </location>
</feature>
<evidence type="ECO:0000256" key="2">
    <source>
        <dbReference type="SAM" id="MobiDB-lite"/>
    </source>
</evidence>
<feature type="compositionally biased region" description="Basic and acidic residues" evidence="2">
    <location>
        <begin position="16"/>
        <end position="25"/>
    </location>
</feature>
<reference evidence="3 4" key="1">
    <citation type="submission" date="2016-05" db="EMBL/GenBank/DDBJ databases">
        <title>Paenibacillus oryzae. sp. nov., isolated from the rice root.</title>
        <authorList>
            <person name="Zhang J."/>
            <person name="Zhang X."/>
        </authorList>
    </citation>
    <scope>NUCLEOTIDE SEQUENCE [LARGE SCALE GENOMIC DNA]</scope>
    <source>
        <strain evidence="3 4">1DrF-4</strain>
    </source>
</reference>
<feature type="region of interest" description="Disordered" evidence="2">
    <location>
        <begin position="47"/>
        <end position="72"/>
    </location>
</feature>
<proteinExistence type="predicted"/>
<feature type="region of interest" description="Disordered" evidence="2">
    <location>
        <begin position="164"/>
        <end position="242"/>
    </location>
</feature>
<sequence length="242" mass="26481">MKQRGRIQEELQSVKANDEMDSKTKMERVKTLTASIQEIDSQINQIRNEEMKEKSKTTAPEQPKKQEPKSQEAALMETVTKGNVLYDQLGKLTGVRNRLEGSAKALENEVANDRKNLEFSPNMGEDEGVSMMLENAEHTVFQMKREMVADIEQQIDITDEQISKLVSGKGPEEIPATANEEEDEEAVKESGNTNDKSDAAPITGAAESIGEAPAVSQPAAGGVQPLTQTRSAEPGAIVDVRV</sequence>
<organism evidence="3 4">
    <name type="scientific">Paenibacillus oryzae</name>
    <dbReference type="NCBI Taxonomy" id="1844972"/>
    <lineage>
        <taxon>Bacteria</taxon>
        <taxon>Bacillati</taxon>
        <taxon>Bacillota</taxon>
        <taxon>Bacilli</taxon>
        <taxon>Bacillales</taxon>
        <taxon>Paenibacillaceae</taxon>
        <taxon>Paenibacillus</taxon>
    </lineage>
</organism>
<evidence type="ECO:0000313" key="4">
    <source>
        <dbReference type="Proteomes" id="UP000092024"/>
    </source>
</evidence>
<protein>
    <submittedName>
        <fullName evidence="3">Uncharacterized protein</fullName>
    </submittedName>
</protein>
<evidence type="ECO:0000256" key="1">
    <source>
        <dbReference type="SAM" id="Coils"/>
    </source>
</evidence>
<keyword evidence="4" id="KW-1185">Reference proteome</keyword>
<name>A0A1A5YBP4_9BACL</name>
<feature type="region of interest" description="Disordered" evidence="2">
    <location>
        <begin position="1"/>
        <end position="25"/>
    </location>
</feature>
<dbReference type="AlphaFoldDB" id="A0A1A5YBP4"/>
<keyword evidence="1" id="KW-0175">Coiled coil</keyword>
<dbReference type="EMBL" id="LYPA01000075">
    <property type="protein sequence ID" value="OBR63019.1"/>
    <property type="molecule type" value="Genomic_DNA"/>
</dbReference>
<feature type="compositionally biased region" description="Basic and acidic residues" evidence="2">
    <location>
        <begin position="47"/>
        <end position="70"/>
    </location>
</feature>
<accession>A0A1A5YBP4</accession>
<comment type="caution">
    <text evidence="3">The sequence shown here is derived from an EMBL/GenBank/DDBJ whole genome shotgun (WGS) entry which is preliminary data.</text>
</comment>